<feature type="compositionally biased region" description="Basic and acidic residues" evidence="4">
    <location>
        <begin position="110"/>
        <end position="119"/>
    </location>
</feature>
<dbReference type="Pfam" id="PF13365">
    <property type="entry name" value="Trypsin_2"/>
    <property type="match status" value="1"/>
</dbReference>
<reference evidence="6 7" key="1">
    <citation type="submission" date="2010-10" db="EMBL/GenBank/DDBJ databases">
        <title>Complete sequence of Frankia sp. EuI1c.</title>
        <authorList>
            <consortium name="US DOE Joint Genome Institute"/>
            <person name="Lucas S."/>
            <person name="Copeland A."/>
            <person name="Lapidus A."/>
            <person name="Cheng J.-F."/>
            <person name="Bruce D."/>
            <person name="Goodwin L."/>
            <person name="Pitluck S."/>
            <person name="Chertkov O."/>
            <person name="Detter J.C."/>
            <person name="Han C."/>
            <person name="Tapia R."/>
            <person name="Land M."/>
            <person name="Hauser L."/>
            <person name="Jeffries C."/>
            <person name="Kyrpides N."/>
            <person name="Ivanova N."/>
            <person name="Mikhailova N."/>
            <person name="Beauchemin N."/>
            <person name="Sen A."/>
            <person name="Sur S.A."/>
            <person name="Gtari M."/>
            <person name="Wall L."/>
            <person name="Tisa L."/>
            <person name="Woyke T."/>
        </authorList>
    </citation>
    <scope>NUCLEOTIDE SEQUENCE [LARGE SCALE GENOMIC DNA]</scope>
    <source>
        <strain evidence="7">DSM 45817 / CECT 9037 / EuI1c</strain>
    </source>
</reference>
<feature type="compositionally biased region" description="Basic and acidic residues" evidence="4">
    <location>
        <begin position="270"/>
        <end position="280"/>
    </location>
</feature>
<accession>E3ITP7</accession>
<evidence type="ECO:0000256" key="3">
    <source>
        <dbReference type="ARBA" id="ARBA00022801"/>
    </source>
</evidence>
<proteinExistence type="inferred from homology"/>
<keyword evidence="3" id="KW-0378">Hydrolase</keyword>
<evidence type="ECO:0000313" key="6">
    <source>
        <dbReference type="EMBL" id="ADP78804.1"/>
    </source>
</evidence>
<dbReference type="GO" id="GO:0006508">
    <property type="term" value="P:proteolysis"/>
    <property type="evidence" value="ECO:0007669"/>
    <property type="project" value="UniProtKB-KW"/>
</dbReference>
<keyword evidence="7" id="KW-1185">Reference proteome</keyword>
<dbReference type="PROSITE" id="PS50106">
    <property type="entry name" value="PDZ"/>
    <property type="match status" value="1"/>
</dbReference>
<dbReference type="GO" id="GO:0004252">
    <property type="term" value="F:serine-type endopeptidase activity"/>
    <property type="evidence" value="ECO:0007669"/>
    <property type="project" value="InterPro"/>
</dbReference>
<feature type="compositionally biased region" description="Basic and acidic residues" evidence="4">
    <location>
        <begin position="361"/>
        <end position="377"/>
    </location>
</feature>
<feature type="compositionally biased region" description="Basic and acidic residues" evidence="4">
    <location>
        <begin position="405"/>
        <end position="417"/>
    </location>
</feature>
<dbReference type="InterPro" id="IPR051201">
    <property type="entry name" value="Chloro_Bact_Ser_Proteases"/>
</dbReference>
<dbReference type="RefSeq" id="WP_013421925.1">
    <property type="nucleotide sequence ID" value="NC_014666.1"/>
</dbReference>
<feature type="compositionally biased region" description="Low complexity" evidence="4">
    <location>
        <begin position="25"/>
        <end position="37"/>
    </location>
</feature>
<organism evidence="6 7">
    <name type="scientific">Pseudofrankia inefficax (strain DSM 45817 / CECT 9037 / DDB 130130 / EuI1c)</name>
    <name type="common">Frankia inefficax</name>
    <dbReference type="NCBI Taxonomy" id="298654"/>
    <lineage>
        <taxon>Bacteria</taxon>
        <taxon>Bacillati</taxon>
        <taxon>Actinomycetota</taxon>
        <taxon>Actinomycetes</taxon>
        <taxon>Frankiales</taxon>
        <taxon>Frankiaceae</taxon>
        <taxon>Pseudofrankia</taxon>
    </lineage>
</organism>
<evidence type="ECO:0000313" key="7">
    <source>
        <dbReference type="Proteomes" id="UP000002484"/>
    </source>
</evidence>
<dbReference type="Proteomes" id="UP000002484">
    <property type="component" value="Chromosome"/>
</dbReference>
<dbReference type="PRINTS" id="PR00834">
    <property type="entry name" value="PROTEASES2C"/>
</dbReference>
<dbReference type="EMBL" id="CP002299">
    <property type="protein sequence ID" value="ADP78804.1"/>
    <property type="molecule type" value="Genomic_DNA"/>
</dbReference>
<dbReference type="InterPro" id="IPR043504">
    <property type="entry name" value="Peptidase_S1_PA_chymotrypsin"/>
</dbReference>
<evidence type="ECO:0000259" key="5">
    <source>
        <dbReference type="PROSITE" id="PS50106"/>
    </source>
</evidence>
<name>E3ITP7_PSEI1</name>
<feature type="compositionally biased region" description="Low complexity" evidence="4">
    <location>
        <begin position="340"/>
        <end position="349"/>
    </location>
</feature>
<feature type="compositionally biased region" description="Low complexity" evidence="4">
    <location>
        <begin position="202"/>
        <end position="254"/>
    </location>
</feature>
<dbReference type="InterPro" id="IPR001940">
    <property type="entry name" value="Peptidase_S1C"/>
</dbReference>
<dbReference type="SMART" id="SM00228">
    <property type="entry name" value="PDZ"/>
    <property type="match status" value="1"/>
</dbReference>
<dbReference type="KEGG" id="fri:FraEuI1c_0726"/>
<feature type="domain" description="PDZ" evidence="5">
    <location>
        <begin position="691"/>
        <end position="780"/>
    </location>
</feature>
<sequence>MGVTDGEPVGSDAAAPNALGRVAAQRAQALAGAVRAADLSGRPDPLGSRGSGARPVARTPSPALTSGPATTGSPGPGEPELDPADPLGLGAKPAAAVEPATPENRGPRTGKPEGPRPEVPKPAAPARPRRLEADATPAPVEPEAPAARGVPTVAQPTERDDPDEAAADQPTDNEPSGRPPRPQRPPWYRQTPAEPAPDDQDPAATEQAAATGQPAPAAPAGATTPAGTAAQAGSSRQPGATAQAGPAAQASSPTKAGSSVKAGPPAKAGRSADTKAEPAVRDSAGQVTDARSPSAAKPAPPRSPEPGAATSRARVQPISPQPGETTPWTPAVAGGGSAGRDQPAARAQTPRPPVAPPTERPTTDRSTTERPTTERPAHQHQHRRPPSEQAAVGRPSRGVPAVGTRVERVEPADRDEAQPAAANDGRRRRFSGRALATAALVAGVLGGLVGGGFAAWLAPHDAGSGGAGMIVSATVPVTGAGSVADVASKALPSVVTVEVQGHDGSTGAGVIIRSDGYILTNAHVIASATGGDKIVISRYQDVTQLPAHLVGQDPKTDLAVIKIDSGASLPAATLGQSAPLRVGDPVIAIGAPLGLSGTVTTGIVSALDRSPTEPVAGGATTVLAGAIQTDAAINPGSSGGPLLDALGQVIGINTAIGAVPGAPGGADGQTGSIGVGFAIPIDYARSIAQEIIQTGHATHPYLGVSADTVTAAAAASSGRVPGALIRDLDQGGPAASAGLRVGDVVTKIDGKTVTTADQLLETARLHHVGDRLSVSYVRAGHSATTQVTLAEQQS</sequence>
<dbReference type="InterPro" id="IPR009003">
    <property type="entry name" value="Peptidase_S1_PA"/>
</dbReference>
<feature type="compositionally biased region" description="Low complexity" evidence="4">
    <location>
        <begin position="134"/>
        <end position="147"/>
    </location>
</feature>
<dbReference type="InParanoid" id="E3ITP7"/>
<evidence type="ECO:0000256" key="1">
    <source>
        <dbReference type="ARBA" id="ARBA00010541"/>
    </source>
</evidence>
<dbReference type="SUPFAM" id="SSF50156">
    <property type="entry name" value="PDZ domain-like"/>
    <property type="match status" value="1"/>
</dbReference>
<dbReference type="InterPro" id="IPR036034">
    <property type="entry name" value="PDZ_sf"/>
</dbReference>
<protein>
    <submittedName>
        <fullName evidence="6">Peptidase S1 and S6 chymotrypsin/Hap</fullName>
    </submittedName>
</protein>
<dbReference type="Pfam" id="PF13180">
    <property type="entry name" value="PDZ_2"/>
    <property type="match status" value="1"/>
</dbReference>
<dbReference type="Gene3D" id="2.30.42.10">
    <property type="match status" value="1"/>
</dbReference>
<dbReference type="PANTHER" id="PTHR43343:SF3">
    <property type="entry name" value="PROTEASE DO-LIKE 8, CHLOROPLASTIC"/>
    <property type="match status" value="1"/>
</dbReference>
<comment type="similarity">
    <text evidence="1">Belongs to the peptidase S1C family.</text>
</comment>
<gene>
    <name evidence="6" type="ordered locus">FraEuI1c_0726</name>
</gene>
<keyword evidence="2" id="KW-0645">Protease</keyword>
<feature type="compositionally biased region" description="Pro residues" evidence="4">
    <location>
        <begin position="350"/>
        <end position="359"/>
    </location>
</feature>
<dbReference type="SUPFAM" id="SSF50494">
    <property type="entry name" value="Trypsin-like serine proteases"/>
    <property type="match status" value="1"/>
</dbReference>
<dbReference type="Gene3D" id="2.40.10.10">
    <property type="entry name" value="Trypsin-like serine proteases"/>
    <property type="match status" value="2"/>
</dbReference>
<evidence type="ECO:0000256" key="4">
    <source>
        <dbReference type="SAM" id="MobiDB-lite"/>
    </source>
</evidence>
<dbReference type="eggNOG" id="COG0265">
    <property type="taxonomic scope" value="Bacteria"/>
</dbReference>
<dbReference type="HOGENOM" id="CLU_353654_0_0_11"/>
<dbReference type="AlphaFoldDB" id="E3ITP7"/>
<dbReference type="PANTHER" id="PTHR43343">
    <property type="entry name" value="PEPTIDASE S12"/>
    <property type="match status" value="1"/>
</dbReference>
<dbReference type="STRING" id="298654.FraEuI1c_0726"/>
<dbReference type="InterPro" id="IPR001478">
    <property type="entry name" value="PDZ"/>
</dbReference>
<evidence type="ECO:0000256" key="2">
    <source>
        <dbReference type="ARBA" id="ARBA00022670"/>
    </source>
</evidence>
<feature type="region of interest" description="Disordered" evidence="4">
    <location>
        <begin position="25"/>
        <end position="428"/>
    </location>
</feature>